<accession>A0A6M0SGX9</accession>
<gene>
    <name evidence="1" type="ORF">D0962_34655</name>
</gene>
<dbReference type="EMBL" id="QZCE01000002">
    <property type="protein sequence ID" value="NEZ67840.1"/>
    <property type="molecule type" value="Genomic_DNA"/>
</dbReference>
<evidence type="ECO:0000313" key="1">
    <source>
        <dbReference type="EMBL" id="NEZ67840.1"/>
    </source>
</evidence>
<dbReference type="Proteomes" id="UP000473574">
    <property type="component" value="Unassembled WGS sequence"/>
</dbReference>
<proteinExistence type="predicted"/>
<dbReference type="RefSeq" id="WP_163671120.1">
    <property type="nucleotide sequence ID" value="NZ_QZCE01000002.1"/>
</dbReference>
<protein>
    <submittedName>
        <fullName evidence="1">Uncharacterized protein</fullName>
    </submittedName>
</protein>
<evidence type="ECO:0000313" key="2">
    <source>
        <dbReference type="Proteomes" id="UP000473574"/>
    </source>
</evidence>
<sequence length="110" mass="12744">MSLKPAFDRAYDHREHPEAIALRMLEFEETYWEHYGWPEACAIAIYNIARTGDYATAQSYAQWVYARLPKGADRMPSTKTLVEYAQGDFPYDEFNSLHVTLNLLDAGEFD</sequence>
<dbReference type="AlphaFoldDB" id="A0A6M0SGX9"/>
<comment type="caution">
    <text evidence="1">The sequence shown here is derived from an EMBL/GenBank/DDBJ whole genome shotgun (WGS) entry which is preliminary data.</text>
</comment>
<name>A0A6M0SGX9_9CYAN</name>
<reference evidence="1 2" key="1">
    <citation type="journal article" date="2020" name="Microb. Ecol.">
        <title>Ecogenomics of the Marine Benthic Filamentous Cyanobacterium Adonisia.</title>
        <authorList>
            <person name="Walter J.M."/>
            <person name="Coutinho F.H."/>
            <person name="Leomil L."/>
            <person name="Hargreaves P.I."/>
            <person name="Campeao M.E."/>
            <person name="Vieira V.V."/>
            <person name="Silva B.S."/>
            <person name="Fistarol G.O."/>
            <person name="Salomon P.S."/>
            <person name="Sawabe T."/>
            <person name="Mino S."/>
            <person name="Hosokawa M."/>
            <person name="Miyashita H."/>
            <person name="Maruyama F."/>
            <person name="van Verk M.C."/>
            <person name="Dutilh B.E."/>
            <person name="Thompson C.C."/>
            <person name="Thompson F.L."/>
        </authorList>
    </citation>
    <scope>NUCLEOTIDE SEQUENCE [LARGE SCALE GENOMIC DNA]</scope>
    <source>
        <strain evidence="1 2">CCMR0082</strain>
    </source>
</reference>
<organism evidence="1 2">
    <name type="scientific">Adonisia turfae CCMR0082</name>
    <dbReference type="NCBI Taxonomy" id="2304604"/>
    <lineage>
        <taxon>Bacteria</taxon>
        <taxon>Bacillati</taxon>
        <taxon>Cyanobacteriota</taxon>
        <taxon>Adonisia</taxon>
        <taxon>Adonisia turfae</taxon>
    </lineage>
</organism>